<keyword evidence="1" id="KW-0677">Repeat</keyword>
<dbReference type="SUPFAM" id="SSF48452">
    <property type="entry name" value="TPR-like"/>
    <property type="match status" value="2"/>
</dbReference>
<evidence type="ECO:0000313" key="5">
    <source>
        <dbReference type="Proteomes" id="UP000033072"/>
    </source>
</evidence>
<feature type="repeat" description="TPR" evidence="3">
    <location>
        <begin position="232"/>
        <end position="265"/>
    </location>
</feature>
<evidence type="ECO:0008006" key="6">
    <source>
        <dbReference type="Google" id="ProtNLM"/>
    </source>
</evidence>
<organism evidence="4 5">
    <name type="scientific">Methanosarcina lacustris Z-7289</name>
    <dbReference type="NCBI Taxonomy" id="1434111"/>
    <lineage>
        <taxon>Archaea</taxon>
        <taxon>Methanobacteriati</taxon>
        <taxon>Methanobacteriota</taxon>
        <taxon>Stenosarchaea group</taxon>
        <taxon>Methanomicrobia</taxon>
        <taxon>Methanosarcinales</taxon>
        <taxon>Methanosarcinaceae</taxon>
        <taxon>Methanosarcina</taxon>
    </lineage>
</organism>
<feature type="repeat" description="TPR" evidence="3">
    <location>
        <begin position="136"/>
        <end position="169"/>
    </location>
</feature>
<feature type="repeat" description="TPR" evidence="3">
    <location>
        <begin position="328"/>
        <end position="361"/>
    </location>
</feature>
<dbReference type="STRING" id="1434111.MSLAZ_2124"/>
<evidence type="ECO:0000256" key="2">
    <source>
        <dbReference type="ARBA" id="ARBA00022803"/>
    </source>
</evidence>
<dbReference type="InterPro" id="IPR019734">
    <property type="entry name" value="TPR_rpt"/>
</dbReference>
<evidence type="ECO:0000256" key="1">
    <source>
        <dbReference type="ARBA" id="ARBA00022737"/>
    </source>
</evidence>
<accession>A0A0E3WRN9</accession>
<dbReference type="Pfam" id="PF13374">
    <property type="entry name" value="TPR_10"/>
    <property type="match status" value="2"/>
</dbReference>
<dbReference type="PATRIC" id="fig|1434111.4.peg.2817"/>
<dbReference type="OrthoDB" id="137920at2157"/>
<feature type="repeat" description="TPR" evidence="3">
    <location>
        <begin position="280"/>
        <end position="313"/>
    </location>
</feature>
<dbReference type="Gene3D" id="1.25.40.10">
    <property type="entry name" value="Tetratricopeptide repeat domain"/>
    <property type="match status" value="3"/>
</dbReference>
<dbReference type="Gene3D" id="3.60.110.10">
    <property type="entry name" value="Carbon-nitrogen hydrolase"/>
    <property type="match status" value="1"/>
</dbReference>
<dbReference type="SMART" id="SM00028">
    <property type="entry name" value="TPR"/>
    <property type="match status" value="9"/>
</dbReference>
<dbReference type="KEGG" id="mls:MSLAZ_2124"/>
<evidence type="ECO:0000313" key="4">
    <source>
        <dbReference type="EMBL" id="AKB75385.1"/>
    </source>
</evidence>
<dbReference type="SUPFAM" id="SSF56317">
    <property type="entry name" value="Carbon-nitrogen hydrolase"/>
    <property type="match status" value="1"/>
</dbReference>
<reference evidence="4 5" key="1">
    <citation type="submission" date="2014-07" db="EMBL/GenBank/DDBJ databases">
        <title>Methanogenic archaea and the global carbon cycle.</title>
        <authorList>
            <person name="Henriksen J.R."/>
            <person name="Luke J."/>
            <person name="Reinhart S."/>
            <person name="Benedict M.N."/>
            <person name="Youngblut N.D."/>
            <person name="Metcalf M.E."/>
            <person name="Whitaker R.J."/>
            <person name="Metcalf W.W."/>
        </authorList>
    </citation>
    <scope>NUCLEOTIDE SEQUENCE [LARGE SCALE GENOMIC DNA]</scope>
    <source>
        <strain evidence="4 5">Z-7289</strain>
    </source>
</reference>
<feature type="repeat" description="TPR" evidence="3">
    <location>
        <begin position="369"/>
        <end position="402"/>
    </location>
</feature>
<sequence>MQKGKHEEALKELEKTEEAAKRAKTNDISLNVQTLKGLIMQTIGAYEEALKIHSLALKTTEELLSKDPDNKPYQSGLQINLDEIFNIGNHFYEMGRFLQAKNCYELHLLISQKLLEIDNENVTYQSSVAMTLNNLGSLLQDMGRIEEAKNRYEKALEIYEKLLENDPENVMYQSYVGTTLNNLGTLLKNMGRIEEAKKRYEKALEMREKLLENDPENVMYQSYVGGTLNNLGTLLKNMGRIEEAKKRYEKALEMREKLLENDPENVMYQSYVGGTLNNLGTLLKNMGRIEEAKKRYEKALEMYEKLLENDPENVTYQSDVAMTLNNLGILLQNMGRIEEAKNRYEKALEMYEKLLENDPENVTYQSYVGATLNNLGSLLQDMGRIEEAKNRYEKALEIYTEPMQYMTIGKKSHSVIKLIDLNSKLATEETQPFDQMKYLQELYHLCKKNQGFFIKYDLRNERELVTEAGLNAYIDFLMKNMKLEKSFEKRAEKYGMALEAVKKLEEMETDESVSKLCTSAACYLEGRKFINEAFAFGKTNLGLVSKAVEKFKEARENYKKADVCYYIYIGLLNILEYVEGEEEVEVPELEKLVAEAVKPFQDNANLSGIKASFENIPKIFLEKNRVTRQERQKEFEESVSLIESKALENFFGHVNCKIKAYFEKPLNLNISYEKWILKVRFLYPEQIKGKLTIKAGDKTLFDRALSKEEIEKSVLEIDFLEIGYLPQGEDKISFMTMEQKKPFFETVNYFEKITNKHETRILQMDNSNQSCIGKELRVAAVQLKYHIYKEDSIIKILADDDYHKKVMVILEAIKKEADIIVFPEFSIPFEFLEEIQKFADEHRVLVVAGSHYVTEKNLGFYGDLFAREFGEEDLMKNISPIIIPDSKIVHNEKYLGAGPERSKFFEEGMEIGKVNHIFKIRERLSVGIMICYEFLNTDYRHRIVSACDVIIVPQTNPDTSSFYAAAWYDIDRPSGGGNKDFIIANGIYTFGEDKKVKGGSTGIASTMDKHSKDKRGEGIIAPIGGVMEQFVLIAEINTNYFPAYDTQNAQKSVTNQLIQIFEEAEILKYPGDDKDPEINSKNFLELLSSIETAEKTELKALLVNARRKLQENEPAGDKKKKSLIEKYSPLMNKRIQDLENLKIDQMKKKCRFLLIPNN</sequence>
<gene>
    <name evidence="4" type="ORF">MSLAZ_2124</name>
</gene>
<name>A0A0E3WRN9_9EURY</name>
<feature type="repeat" description="TPR" evidence="3">
    <location>
        <begin position="177"/>
        <end position="210"/>
    </location>
</feature>
<keyword evidence="5" id="KW-1185">Reference proteome</keyword>
<protein>
    <recommendedName>
        <fullName evidence="6">Tetratricopeptide repeat protein</fullName>
    </recommendedName>
</protein>
<dbReference type="InterPro" id="IPR051685">
    <property type="entry name" value="Ycf3/AcsC/BcsC/TPR_MFPF"/>
</dbReference>
<dbReference type="HOGENOM" id="CLU_004608_0_0_2"/>
<dbReference type="InterPro" id="IPR011990">
    <property type="entry name" value="TPR-like_helical_dom_sf"/>
</dbReference>
<dbReference type="PANTHER" id="PTHR44943">
    <property type="entry name" value="CELLULOSE SYNTHASE OPERON PROTEIN C"/>
    <property type="match status" value="1"/>
</dbReference>
<dbReference type="Pfam" id="PF13424">
    <property type="entry name" value="TPR_12"/>
    <property type="match status" value="2"/>
</dbReference>
<keyword evidence="2 3" id="KW-0802">TPR repeat</keyword>
<dbReference type="AlphaFoldDB" id="A0A0E3WRN9"/>
<dbReference type="RefSeq" id="WP_052722949.1">
    <property type="nucleotide sequence ID" value="NZ_CP009515.1"/>
</dbReference>
<dbReference type="EMBL" id="CP009515">
    <property type="protein sequence ID" value="AKB75385.1"/>
    <property type="molecule type" value="Genomic_DNA"/>
</dbReference>
<dbReference type="GeneID" id="25418669"/>
<dbReference type="Proteomes" id="UP000033072">
    <property type="component" value="Chromosome"/>
</dbReference>
<dbReference type="PANTHER" id="PTHR44943:SF8">
    <property type="entry name" value="TPR REPEAT-CONTAINING PROTEIN MJ0263"/>
    <property type="match status" value="1"/>
</dbReference>
<dbReference type="InterPro" id="IPR036526">
    <property type="entry name" value="C-N_Hydrolase_sf"/>
</dbReference>
<evidence type="ECO:0000256" key="3">
    <source>
        <dbReference type="PROSITE-ProRule" id="PRU00339"/>
    </source>
</evidence>
<dbReference type="PROSITE" id="PS50005">
    <property type="entry name" value="TPR"/>
    <property type="match status" value="6"/>
</dbReference>
<proteinExistence type="predicted"/>